<sequence length="97" mass="10969">MTKINQTNKQFTPNVKKLPLKEYYNSLPFAKKHVVVISKPREELALAIANACGKSLMTAKRWIYGYSKPCPAEKEKIAELLSSSVDNLFPQNKEVEA</sequence>
<comment type="caution">
    <text evidence="1">The sequence shown here is derived from an EMBL/GenBank/DDBJ whole genome shotgun (WGS) entry which is preliminary data.</text>
</comment>
<accession>A0A6G1ZLC5</accession>
<evidence type="ECO:0000313" key="1">
    <source>
        <dbReference type="EMBL" id="MRY14764.1"/>
    </source>
</evidence>
<gene>
    <name evidence="1" type="ORF">GKE01_25430</name>
</gene>
<organism evidence="1">
    <name type="scientific">Parabacteroides goldsteinii</name>
    <dbReference type="NCBI Taxonomy" id="328812"/>
    <lineage>
        <taxon>Bacteria</taxon>
        <taxon>Pseudomonadati</taxon>
        <taxon>Bacteroidota</taxon>
        <taxon>Bacteroidia</taxon>
        <taxon>Bacteroidales</taxon>
        <taxon>Tannerellaceae</taxon>
        <taxon>Parabacteroides</taxon>
    </lineage>
</organism>
<name>A0A6G1ZLC5_9BACT</name>
<dbReference type="RefSeq" id="WP_154278253.1">
    <property type="nucleotide sequence ID" value="NZ_WKLJ01000072.1"/>
</dbReference>
<reference evidence="1" key="1">
    <citation type="journal article" date="2019" name="Nat. Med.">
        <title>A library of human gut bacterial isolates paired with longitudinal multiomics data enables mechanistic microbiome research.</title>
        <authorList>
            <person name="Poyet M."/>
            <person name="Groussin M."/>
            <person name="Gibbons S.M."/>
            <person name="Avila-Pacheco J."/>
            <person name="Jiang X."/>
            <person name="Kearney S.M."/>
            <person name="Perrotta A.R."/>
            <person name="Berdy B."/>
            <person name="Zhao S."/>
            <person name="Lieberman T.D."/>
            <person name="Swanson P.K."/>
            <person name="Smith M."/>
            <person name="Roesemann S."/>
            <person name="Alexander J.E."/>
            <person name="Rich S.A."/>
            <person name="Livny J."/>
            <person name="Vlamakis H."/>
            <person name="Clish C."/>
            <person name="Bullock K."/>
            <person name="Deik A."/>
            <person name="Scott J."/>
            <person name="Pierce K.A."/>
            <person name="Xavier R.J."/>
            <person name="Alm E.J."/>
        </authorList>
    </citation>
    <scope>NUCLEOTIDE SEQUENCE</scope>
    <source>
        <strain evidence="1">BIOML-A4</strain>
    </source>
</reference>
<proteinExistence type="predicted"/>
<dbReference type="EMBL" id="WKLP01000066">
    <property type="protein sequence ID" value="MRY14764.1"/>
    <property type="molecule type" value="Genomic_DNA"/>
</dbReference>
<dbReference type="AlphaFoldDB" id="A0A6G1ZLC5"/>
<protein>
    <submittedName>
        <fullName evidence="1">Uncharacterized protein</fullName>
    </submittedName>
</protein>